<proteinExistence type="predicted"/>
<dbReference type="SUPFAM" id="SSF54427">
    <property type="entry name" value="NTF2-like"/>
    <property type="match status" value="1"/>
</dbReference>
<dbReference type="InterPro" id="IPR009959">
    <property type="entry name" value="Cyclase_SnoaL-like"/>
</dbReference>
<dbReference type="Gene3D" id="3.10.450.50">
    <property type="match status" value="1"/>
</dbReference>
<dbReference type="Proteomes" id="UP000451471">
    <property type="component" value="Unassembled WGS sequence"/>
</dbReference>
<dbReference type="RefSeq" id="WP_158206420.1">
    <property type="nucleotide sequence ID" value="NZ_WSZK01000039.1"/>
</dbReference>
<comment type="caution">
    <text evidence="1">The sequence shown here is derived from an EMBL/GenBank/DDBJ whole genome shotgun (WGS) entry which is preliminary data.</text>
</comment>
<evidence type="ECO:0000313" key="1">
    <source>
        <dbReference type="EMBL" id="MWG36771.1"/>
    </source>
</evidence>
<accession>A0A6B0GRL1</accession>
<reference evidence="1 2" key="1">
    <citation type="submission" date="2019-12" db="EMBL/GenBank/DDBJ databases">
        <title>Halocatena pleomorpha gen. nov. sp. nov., an extremely halophilic archaeon of family Halobacteriaceae isolated from saltpan soil.</title>
        <authorList>
            <person name="Pal Y."/>
            <person name="Verma A."/>
            <person name="Krishnamurthi S."/>
            <person name="Kumar P."/>
        </authorList>
    </citation>
    <scope>NUCLEOTIDE SEQUENCE [LARGE SCALE GENOMIC DNA]</scope>
    <source>
        <strain evidence="1 2">JCM 16495</strain>
    </source>
</reference>
<dbReference type="AlphaFoldDB" id="A0A6B0GRL1"/>
<evidence type="ECO:0000313" key="2">
    <source>
        <dbReference type="Proteomes" id="UP000451471"/>
    </source>
</evidence>
<dbReference type="InterPro" id="IPR032710">
    <property type="entry name" value="NTF2-like_dom_sf"/>
</dbReference>
<evidence type="ECO:0008006" key="3">
    <source>
        <dbReference type="Google" id="ProtNLM"/>
    </source>
</evidence>
<organism evidence="1 2">
    <name type="scientific">Halomarina oriensis</name>
    <dbReference type="NCBI Taxonomy" id="671145"/>
    <lineage>
        <taxon>Archaea</taxon>
        <taxon>Methanobacteriati</taxon>
        <taxon>Methanobacteriota</taxon>
        <taxon>Stenosarchaea group</taxon>
        <taxon>Halobacteria</taxon>
        <taxon>Halobacteriales</taxon>
        <taxon>Natronomonadaceae</taxon>
        <taxon>Halomarina</taxon>
    </lineage>
</organism>
<dbReference type="EMBL" id="WSZK01000039">
    <property type="protein sequence ID" value="MWG36771.1"/>
    <property type="molecule type" value="Genomic_DNA"/>
</dbReference>
<keyword evidence="2" id="KW-1185">Reference proteome</keyword>
<protein>
    <recommendedName>
        <fullName evidence="3">Ester cyclase</fullName>
    </recommendedName>
</protein>
<dbReference type="GO" id="GO:0030638">
    <property type="term" value="P:polyketide metabolic process"/>
    <property type="evidence" value="ECO:0007669"/>
    <property type="project" value="InterPro"/>
</dbReference>
<dbReference type="OrthoDB" id="8685at2157"/>
<name>A0A6B0GRL1_9EURY</name>
<sequence>MATTSQTEANRALLQREREELTLAKNVDAVDDLYADHVTVRMTRSGTDETVVDREDLKALYREWFGAFPDLTEEVHARVAEGDEVMEYLTIRGTHEGPFRGIEPTGAEIEADGYHYRRIEDGRIVETASMVGMTTVYQQLGVDLPVE</sequence>
<gene>
    <name evidence="1" type="ORF">GQS65_20160</name>
</gene>
<dbReference type="PANTHER" id="PTHR38436">
    <property type="entry name" value="POLYKETIDE CYCLASE SNOAL-LIKE DOMAIN"/>
    <property type="match status" value="1"/>
</dbReference>
<dbReference type="PANTHER" id="PTHR38436:SF1">
    <property type="entry name" value="ESTER CYCLASE"/>
    <property type="match status" value="1"/>
</dbReference>
<dbReference type="Pfam" id="PF07366">
    <property type="entry name" value="SnoaL"/>
    <property type="match status" value="1"/>
</dbReference>